<keyword evidence="1" id="KW-0732">Signal</keyword>
<feature type="chain" id="PRO_5042852711" description="Cyclotide" evidence="1">
    <location>
        <begin position="26"/>
        <end position="275"/>
    </location>
</feature>
<dbReference type="Proteomes" id="UP001359559">
    <property type="component" value="Unassembled WGS sequence"/>
</dbReference>
<keyword evidence="3" id="KW-1185">Reference proteome</keyword>
<evidence type="ECO:0008006" key="4">
    <source>
        <dbReference type="Google" id="ProtNLM"/>
    </source>
</evidence>
<protein>
    <recommendedName>
        <fullName evidence="4">Cyclotide</fullName>
    </recommendedName>
</protein>
<reference evidence="2 3" key="1">
    <citation type="submission" date="2024-01" db="EMBL/GenBank/DDBJ databases">
        <title>The genomes of 5 underutilized Papilionoideae crops provide insights into root nodulation and disease resistance.</title>
        <authorList>
            <person name="Yuan L."/>
        </authorList>
    </citation>
    <scope>NUCLEOTIDE SEQUENCE [LARGE SCALE GENOMIC DNA]</scope>
    <source>
        <strain evidence="2">LY-2023</strain>
        <tissue evidence="2">Leaf</tissue>
    </source>
</reference>
<dbReference type="EMBL" id="JAYKXN010000001">
    <property type="protein sequence ID" value="KAK7319353.1"/>
    <property type="molecule type" value="Genomic_DNA"/>
</dbReference>
<name>A0AAN9Q5R2_CLITE</name>
<proteinExistence type="predicted"/>
<accession>A0AAN9Q5R2</accession>
<organism evidence="2 3">
    <name type="scientific">Clitoria ternatea</name>
    <name type="common">Butterfly pea</name>
    <dbReference type="NCBI Taxonomy" id="43366"/>
    <lineage>
        <taxon>Eukaryota</taxon>
        <taxon>Viridiplantae</taxon>
        <taxon>Streptophyta</taxon>
        <taxon>Embryophyta</taxon>
        <taxon>Tracheophyta</taxon>
        <taxon>Spermatophyta</taxon>
        <taxon>Magnoliopsida</taxon>
        <taxon>eudicotyledons</taxon>
        <taxon>Gunneridae</taxon>
        <taxon>Pentapetalae</taxon>
        <taxon>rosids</taxon>
        <taxon>fabids</taxon>
        <taxon>Fabales</taxon>
        <taxon>Fabaceae</taxon>
        <taxon>Papilionoideae</taxon>
        <taxon>50 kb inversion clade</taxon>
        <taxon>NPAAA clade</taxon>
        <taxon>indigoferoid/millettioid clade</taxon>
        <taxon>Phaseoleae</taxon>
        <taxon>Clitoria</taxon>
    </lineage>
</organism>
<dbReference type="PANTHER" id="PTHR31656">
    <property type="entry name" value="ROOT CAP DOMAIN-CONTAINING PROTEIN"/>
    <property type="match status" value="1"/>
</dbReference>
<evidence type="ECO:0000313" key="3">
    <source>
        <dbReference type="Proteomes" id="UP001359559"/>
    </source>
</evidence>
<dbReference type="AlphaFoldDB" id="A0AAN9Q5R2"/>
<feature type="signal peptide" evidence="1">
    <location>
        <begin position="1"/>
        <end position="25"/>
    </location>
</feature>
<comment type="caution">
    <text evidence="2">The sequence shown here is derived from an EMBL/GenBank/DDBJ whole genome shotgun (WGS) entry which is preliminary data.</text>
</comment>
<sequence>MEIAKGSSILFMVLVFVTSLIQANAYYYRQCSTRCYGKYIKCPGECPSSESTNPKAKVCHIDCDKPLCRSRKPNCNAPGSGCYDPRFIGGDGRARDYTWIQALGILFNSKSISLEATKTPQWNDNVDHLKFTYNGNPLVLPEGPLSTWYTPQKDVKVKRVGSKNSVIVTLEDVAEILVNVVPVTNEDDRVHNYQVPSDDCFAHLEVQFRFFGLSPKVDRSLGGLIGWILRTQQSLVWQCLLLEEKIDTGLPHCFLQIVLLVCSHRKLLLRKRRLK</sequence>
<evidence type="ECO:0000313" key="2">
    <source>
        <dbReference type="EMBL" id="KAK7319353.1"/>
    </source>
</evidence>
<evidence type="ECO:0000256" key="1">
    <source>
        <dbReference type="SAM" id="SignalP"/>
    </source>
</evidence>
<gene>
    <name evidence="2" type="ORF">RJT34_04073</name>
</gene>